<keyword evidence="2" id="KW-0812">Transmembrane</keyword>
<feature type="transmembrane region" description="Helical" evidence="2">
    <location>
        <begin position="14"/>
        <end position="35"/>
    </location>
</feature>
<gene>
    <name evidence="3" type="ORF">F7725_027312</name>
</gene>
<keyword evidence="4" id="KW-1185">Reference proteome</keyword>
<reference evidence="3 4" key="1">
    <citation type="submission" date="2020-03" db="EMBL/GenBank/DDBJ databases">
        <title>Dissostichus mawsoni Genome sequencing and assembly.</title>
        <authorList>
            <person name="Park H."/>
        </authorList>
    </citation>
    <scope>NUCLEOTIDE SEQUENCE [LARGE SCALE GENOMIC DNA]</scope>
    <source>
        <strain evidence="3">DM0001</strain>
        <tissue evidence="3">Muscle</tissue>
    </source>
</reference>
<feature type="region of interest" description="Disordered" evidence="1">
    <location>
        <begin position="208"/>
        <end position="234"/>
    </location>
</feature>
<name>A0A7J5XCM5_DISMA</name>
<dbReference type="EMBL" id="JAAKFY010000025">
    <property type="protein sequence ID" value="KAF3834754.1"/>
    <property type="molecule type" value="Genomic_DNA"/>
</dbReference>
<evidence type="ECO:0000313" key="3">
    <source>
        <dbReference type="EMBL" id="KAF3834754.1"/>
    </source>
</evidence>
<organism evidence="3 4">
    <name type="scientific">Dissostichus mawsoni</name>
    <name type="common">Antarctic cod</name>
    <dbReference type="NCBI Taxonomy" id="36200"/>
    <lineage>
        <taxon>Eukaryota</taxon>
        <taxon>Metazoa</taxon>
        <taxon>Chordata</taxon>
        <taxon>Craniata</taxon>
        <taxon>Vertebrata</taxon>
        <taxon>Euteleostomi</taxon>
        <taxon>Actinopterygii</taxon>
        <taxon>Neopterygii</taxon>
        <taxon>Teleostei</taxon>
        <taxon>Neoteleostei</taxon>
        <taxon>Acanthomorphata</taxon>
        <taxon>Eupercaria</taxon>
        <taxon>Perciformes</taxon>
        <taxon>Notothenioidei</taxon>
        <taxon>Nototheniidae</taxon>
        <taxon>Dissostichus</taxon>
    </lineage>
</organism>
<feature type="compositionally biased region" description="Acidic residues" evidence="1">
    <location>
        <begin position="220"/>
        <end position="229"/>
    </location>
</feature>
<accession>A0A7J5XCM5</accession>
<evidence type="ECO:0000256" key="1">
    <source>
        <dbReference type="SAM" id="MobiDB-lite"/>
    </source>
</evidence>
<proteinExistence type="predicted"/>
<dbReference type="OrthoDB" id="8942450at2759"/>
<protein>
    <submittedName>
        <fullName evidence="3">Uncharacterized protein</fullName>
    </submittedName>
</protein>
<comment type="caution">
    <text evidence="3">The sequence shown here is derived from an EMBL/GenBank/DDBJ whole genome shotgun (WGS) entry which is preliminary data.</text>
</comment>
<keyword evidence="2" id="KW-0472">Membrane</keyword>
<keyword evidence="2" id="KW-1133">Transmembrane helix</keyword>
<evidence type="ECO:0000256" key="2">
    <source>
        <dbReference type="SAM" id="Phobius"/>
    </source>
</evidence>
<sequence length="330" mass="36244">MAATSKSSQTAKNVVLALLALWSVVSLIIIVVWATSPDLKSSARCRAELQEVTEKLEGAKVVYGKNKVALEELLEETKEQRDVLRADLLVMGGRLNAINATLEECRLENVVLNWNISALQEKVELLRQTESQPHGSDRSAGSRREMMNSCMAQIGESIVFLINISVQNDPPGTNHIEALQQNVTEAGHQTESYSSLRAAAESQMLAAQSQTRPKCKEVESEAPELEQADGESSAPPTLSGIPALMLLLCSALHLITYLTNRWRYFTTISTAGVRRRHFLLQLVFLLIHAARAAPGCHGDAVLLRHHLLQEADVAQGEAAEKNVLKRPDDL</sequence>
<dbReference type="AlphaFoldDB" id="A0A7J5XCM5"/>
<dbReference type="Proteomes" id="UP000518266">
    <property type="component" value="Unassembled WGS sequence"/>
</dbReference>
<evidence type="ECO:0000313" key="4">
    <source>
        <dbReference type="Proteomes" id="UP000518266"/>
    </source>
</evidence>